<evidence type="ECO:0000256" key="1">
    <source>
        <dbReference type="ARBA" id="ARBA00004651"/>
    </source>
</evidence>
<comment type="caution">
    <text evidence="7">The sequence shown here is derived from an EMBL/GenBank/DDBJ whole genome shotgun (WGS) entry which is preliminary data.</text>
</comment>
<dbReference type="PANTHER" id="PTHR23513:SF6">
    <property type="entry name" value="MAJOR FACILITATOR SUPERFAMILY ASSOCIATED DOMAIN-CONTAINING PROTEIN"/>
    <property type="match status" value="1"/>
</dbReference>
<feature type="transmembrane region" description="Helical" evidence="6">
    <location>
        <begin position="395"/>
        <end position="415"/>
    </location>
</feature>
<evidence type="ECO:0000313" key="8">
    <source>
        <dbReference type="Proteomes" id="UP000291933"/>
    </source>
</evidence>
<proteinExistence type="predicted"/>
<dbReference type="Pfam" id="PF07690">
    <property type="entry name" value="MFS_1"/>
    <property type="match status" value="1"/>
</dbReference>
<keyword evidence="4 6" id="KW-1133">Transmembrane helix</keyword>
<dbReference type="Gene3D" id="1.20.1250.20">
    <property type="entry name" value="MFS general substrate transporter like domains"/>
    <property type="match status" value="1"/>
</dbReference>
<keyword evidence="8" id="KW-1185">Reference proteome</keyword>
<evidence type="ECO:0000256" key="4">
    <source>
        <dbReference type="ARBA" id="ARBA00022989"/>
    </source>
</evidence>
<feature type="transmembrane region" description="Helical" evidence="6">
    <location>
        <begin position="330"/>
        <end position="350"/>
    </location>
</feature>
<evidence type="ECO:0000256" key="2">
    <source>
        <dbReference type="ARBA" id="ARBA00022475"/>
    </source>
</evidence>
<name>A0A4Q9KQR2_PROTD</name>
<feature type="transmembrane region" description="Helical" evidence="6">
    <location>
        <begin position="182"/>
        <end position="205"/>
    </location>
</feature>
<sequence length="427" mass="45544">MVEGPQHGRCEDGRVQQRSSVFTQRGFRPFWLGQGLSQVGFQFSALAMPVVAVLLLHATEAQLGYLNASETAAFLLVGLLAGGWVDRWRKRRVMLVADLVRAGASLPIPIAFLTGHLAMWQLYVVAGVLGIATVFFDVAYQGYVPILVDDEHVADANGVLEGTSQVARLGGPALAGLLLKLVSAPVLILVHAVTFLASAASLALIRDAEVRRPLEDRRPLRTEIAEGIRFVASHPVLRAVTATTALTNVGSTILFTLEPLLVLRRLGIDPSIFGVALSVGAVGGLAGSVVAPRLARRIGEGPTLRWMILLSVAGSALLPLLVVFPRAWTVAVLCLTSVVFSFSVVVYNVIQVTARQRLCPRELLGRMNASIRFVVWGVMPLAALLAGWLGTTIGLIGALWVGVGVAALSCLPLWVGAVGRLRTFHDS</sequence>
<keyword evidence="2" id="KW-1003">Cell membrane</keyword>
<dbReference type="SUPFAM" id="SSF103473">
    <property type="entry name" value="MFS general substrate transporter"/>
    <property type="match status" value="1"/>
</dbReference>
<dbReference type="GO" id="GO:0005886">
    <property type="term" value="C:plasma membrane"/>
    <property type="evidence" value="ECO:0007669"/>
    <property type="project" value="UniProtKB-SubCell"/>
</dbReference>
<dbReference type="Proteomes" id="UP000291933">
    <property type="component" value="Unassembled WGS sequence"/>
</dbReference>
<feature type="transmembrane region" description="Helical" evidence="6">
    <location>
        <begin position="64"/>
        <end position="85"/>
    </location>
</feature>
<evidence type="ECO:0000256" key="6">
    <source>
        <dbReference type="SAM" id="Phobius"/>
    </source>
</evidence>
<feature type="transmembrane region" description="Helical" evidence="6">
    <location>
        <begin position="371"/>
        <end position="389"/>
    </location>
</feature>
<reference evidence="7 8" key="1">
    <citation type="submission" date="2019-01" db="EMBL/GenBank/DDBJ databases">
        <title>Lactibacter flavus gen. nov., sp. nov., a novel bacterium of the family Propionibacteriaceae isolated from raw milk and dairy products.</title>
        <authorList>
            <person name="Huptas C."/>
            <person name="Wenning M."/>
            <person name="Breitenwieser F."/>
            <person name="Doll E."/>
            <person name="Von Neubeck M."/>
            <person name="Busse H.-J."/>
            <person name="Scherer S."/>
        </authorList>
    </citation>
    <scope>NUCLEOTIDE SEQUENCE [LARGE SCALE GENOMIC DNA]</scope>
    <source>
        <strain evidence="7 8">DSM 22130</strain>
    </source>
</reference>
<dbReference type="PANTHER" id="PTHR23513">
    <property type="entry name" value="INTEGRAL MEMBRANE EFFLUX PROTEIN-RELATED"/>
    <property type="match status" value="1"/>
</dbReference>
<dbReference type="GO" id="GO:0022857">
    <property type="term" value="F:transmembrane transporter activity"/>
    <property type="evidence" value="ECO:0007669"/>
    <property type="project" value="InterPro"/>
</dbReference>
<comment type="subcellular location">
    <subcellularLocation>
        <location evidence="1">Cell membrane</location>
        <topology evidence="1">Multi-pass membrane protein</topology>
    </subcellularLocation>
</comment>
<feature type="transmembrane region" description="Helical" evidence="6">
    <location>
        <begin position="236"/>
        <end position="257"/>
    </location>
</feature>
<keyword evidence="3 6" id="KW-0812">Transmembrane</keyword>
<feature type="transmembrane region" description="Helical" evidence="6">
    <location>
        <begin position="303"/>
        <end position="324"/>
    </location>
</feature>
<accession>A0A4Q9KQR2</accession>
<dbReference type="InterPro" id="IPR036259">
    <property type="entry name" value="MFS_trans_sf"/>
</dbReference>
<dbReference type="OrthoDB" id="9815525at2"/>
<dbReference type="EMBL" id="SDMR01000001">
    <property type="protein sequence ID" value="TBT96259.1"/>
    <property type="molecule type" value="Genomic_DNA"/>
</dbReference>
<feature type="transmembrane region" description="Helical" evidence="6">
    <location>
        <begin position="122"/>
        <end position="143"/>
    </location>
</feature>
<organism evidence="7 8">
    <name type="scientific">Propioniciclava tarda</name>
    <dbReference type="NCBI Taxonomy" id="433330"/>
    <lineage>
        <taxon>Bacteria</taxon>
        <taxon>Bacillati</taxon>
        <taxon>Actinomycetota</taxon>
        <taxon>Actinomycetes</taxon>
        <taxon>Propionibacteriales</taxon>
        <taxon>Propionibacteriaceae</taxon>
        <taxon>Propioniciclava</taxon>
    </lineage>
</organism>
<evidence type="ECO:0000313" key="7">
    <source>
        <dbReference type="EMBL" id="TBT96259.1"/>
    </source>
</evidence>
<dbReference type="InterPro" id="IPR011701">
    <property type="entry name" value="MFS"/>
</dbReference>
<dbReference type="CDD" id="cd06173">
    <property type="entry name" value="MFS_MefA_like"/>
    <property type="match status" value="1"/>
</dbReference>
<evidence type="ECO:0000256" key="3">
    <source>
        <dbReference type="ARBA" id="ARBA00022692"/>
    </source>
</evidence>
<feature type="transmembrane region" description="Helical" evidence="6">
    <location>
        <begin position="272"/>
        <end position="291"/>
    </location>
</feature>
<gene>
    <name evidence="7" type="ORF">ET996_00900</name>
</gene>
<feature type="transmembrane region" description="Helical" evidence="6">
    <location>
        <begin position="39"/>
        <end position="58"/>
    </location>
</feature>
<evidence type="ECO:0000256" key="5">
    <source>
        <dbReference type="ARBA" id="ARBA00023136"/>
    </source>
</evidence>
<dbReference type="AlphaFoldDB" id="A0A4Q9KQR2"/>
<keyword evidence="5 6" id="KW-0472">Membrane</keyword>
<protein>
    <submittedName>
        <fullName evidence="7">MFS transporter</fullName>
    </submittedName>
</protein>